<reference evidence="1 2" key="1">
    <citation type="submission" date="2019-01" db="EMBL/GenBank/DDBJ databases">
        <authorList>
            <person name="Sayadi A."/>
        </authorList>
    </citation>
    <scope>NUCLEOTIDE SEQUENCE [LARGE SCALE GENOMIC DNA]</scope>
</reference>
<evidence type="ECO:0000313" key="1">
    <source>
        <dbReference type="EMBL" id="VEN42231.1"/>
    </source>
</evidence>
<keyword evidence="2" id="KW-1185">Reference proteome</keyword>
<dbReference type="GO" id="GO:0017183">
    <property type="term" value="P:protein histidyl modification to diphthamide"/>
    <property type="evidence" value="ECO:0007669"/>
    <property type="project" value="TreeGrafter"/>
</dbReference>
<name>A0A653C306_CALMS</name>
<evidence type="ECO:0000313" key="2">
    <source>
        <dbReference type="Proteomes" id="UP000410492"/>
    </source>
</evidence>
<dbReference type="GO" id="GO:0017178">
    <property type="term" value="F:diphthine-ammonia ligase activity"/>
    <property type="evidence" value="ECO:0007669"/>
    <property type="project" value="TreeGrafter"/>
</dbReference>
<dbReference type="OrthoDB" id="686384at2759"/>
<accession>A0A653C306</accession>
<dbReference type="InterPro" id="IPR030662">
    <property type="entry name" value="DPH6/MJ0570"/>
</dbReference>
<gene>
    <name evidence="1" type="ORF">CALMAC_LOCUS5799</name>
</gene>
<dbReference type="PANTHER" id="PTHR12196:SF2">
    <property type="entry name" value="DIPHTHINE--AMMONIA LIGASE"/>
    <property type="match status" value="1"/>
</dbReference>
<dbReference type="PANTHER" id="PTHR12196">
    <property type="entry name" value="DOMAIN OF UNKNOWN FUNCTION 71 DUF71 -CONTAINING PROTEIN"/>
    <property type="match status" value="1"/>
</dbReference>
<dbReference type="Gene3D" id="3.90.1490.10">
    <property type="entry name" value="putative n-type atp pyrophosphatase, domain 2"/>
    <property type="match status" value="1"/>
</dbReference>
<organism evidence="1 2">
    <name type="scientific">Callosobruchus maculatus</name>
    <name type="common">Southern cowpea weevil</name>
    <name type="synonym">Pulse bruchid</name>
    <dbReference type="NCBI Taxonomy" id="64391"/>
    <lineage>
        <taxon>Eukaryota</taxon>
        <taxon>Metazoa</taxon>
        <taxon>Ecdysozoa</taxon>
        <taxon>Arthropoda</taxon>
        <taxon>Hexapoda</taxon>
        <taxon>Insecta</taxon>
        <taxon>Pterygota</taxon>
        <taxon>Neoptera</taxon>
        <taxon>Endopterygota</taxon>
        <taxon>Coleoptera</taxon>
        <taxon>Polyphaga</taxon>
        <taxon>Cucujiformia</taxon>
        <taxon>Chrysomeloidea</taxon>
        <taxon>Chrysomelidae</taxon>
        <taxon>Bruchinae</taxon>
        <taxon>Bruchini</taxon>
        <taxon>Callosobruchus</taxon>
    </lineage>
</organism>
<protein>
    <submittedName>
        <fullName evidence="1">Uncharacterized protein</fullName>
    </submittedName>
</protein>
<dbReference type="EMBL" id="CAACVG010006869">
    <property type="protein sequence ID" value="VEN42231.1"/>
    <property type="molecule type" value="Genomic_DNA"/>
</dbReference>
<dbReference type="Proteomes" id="UP000410492">
    <property type="component" value="Unassembled WGS sequence"/>
</dbReference>
<dbReference type="AlphaFoldDB" id="A0A653C306"/>
<sequence>MIRCEVDAILIKVASLGLDIKHLGRSLSLMQPHLLAMHENKDTEVVIHSDDPIAPVGYLVFKKLELETKLPPLDLLDRLAGLPLKDSDGYVTDEGEEAFKSTENEADELVCSENSNAEDCFTPPNIVQEATSGKSKQGWLWISGVQGNSSNPSEAMEQATDILKCR</sequence>
<proteinExistence type="predicted"/>